<dbReference type="PANTHER" id="PTHR33116:SF76">
    <property type="entry name" value="DUF4283 DOMAIN-CONTAINING PROTEIN"/>
    <property type="match status" value="1"/>
</dbReference>
<proteinExistence type="predicted"/>
<dbReference type="EMBL" id="BJWL01000023">
    <property type="protein sequence ID" value="GFZ12923.1"/>
    <property type="molecule type" value="Genomic_DNA"/>
</dbReference>
<name>A0A7J0GQ61_9ERIC</name>
<evidence type="ECO:0000313" key="2">
    <source>
        <dbReference type="Proteomes" id="UP000585474"/>
    </source>
</evidence>
<reference evidence="1 2" key="1">
    <citation type="submission" date="2019-07" db="EMBL/GenBank/DDBJ databases">
        <title>De Novo Assembly of kiwifruit Actinidia rufa.</title>
        <authorList>
            <person name="Sugita-Konishi S."/>
            <person name="Sato K."/>
            <person name="Mori E."/>
            <person name="Abe Y."/>
            <person name="Kisaki G."/>
            <person name="Hamano K."/>
            <person name="Suezawa K."/>
            <person name="Otani M."/>
            <person name="Fukuda T."/>
            <person name="Manabe T."/>
            <person name="Gomi K."/>
            <person name="Tabuchi M."/>
            <person name="Akimitsu K."/>
            <person name="Kataoka I."/>
        </authorList>
    </citation>
    <scope>NUCLEOTIDE SEQUENCE [LARGE SCALE GENOMIC DNA]</scope>
    <source>
        <strain evidence="2">cv. Fuchu</strain>
    </source>
</reference>
<evidence type="ECO:0000313" key="1">
    <source>
        <dbReference type="EMBL" id="GFZ12923.1"/>
    </source>
</evidence>
<keyword evidence="2" id="KW-1185">Reference proteome</keyword>
<protein>
    <submittedName>
        <fullName evidence="1">Violaxanthin de-epoxidase-like protein</fullName>
    </submittedName>
</protein>
<sequence>MIISGELSTLYSMQWWTGFHLNRHPRWGVAHFPRRRTGSATVSAVLEANEDTAVKDLNASLVRIVALVREGSVSPLKSAPWLEVMLHTVITDLINQTALVQALKSFPTVIQEIVQDLRPTIRHHAVQGRKTLCSQFHWRCKKNRVVNLCFADDLLIFCNGDTTSVGLIKEALTELENLSGLSPNLGKSSVFFSGVMETQKKAILDILGFREGKMPVRYLGLALLTSKLKYSDCLPLIERITMRVKGWTNRALSFAGRLQLIKSILFSMQVYWASIFILPKRVIKEVNNILRKYFWSGADLQSTGAKIAWDDICIPKDEGGLGSKEASEIVYYPYIANKMGNGKDIFMWFDNWHPLSPLLDHFGSCILLDSAYPRTAKLESFIRVSLGLRTSSGSFTINSAWDRWRSKQPQVEWSKLIWFPGNVPRIV</sequence>
<dbReference type="Proteomes" id="UP000585474">
    <property type="component" value="Unassembled WGS sequence"/>
</dbReference>
<dbReference type="AlphaFoldDB" id="A0A7J0GQ61"/>
<dbReference type="OrthoDB" id="1938625at2759"/>
<organism evidence="1 2">
    <name type="scientific">Actinidia rufa</name>
    <dbReference type="NCBI Taxonomy" id="165716"/>
    <lineage>
        <taxon>Eukaryota</taxon>
        <taxon>Viridiplantae</taxon>
        <taxon>Streptophyta</taxon>
        <taxon>Embryophyta</taxon>
        <taxon>Tracheophyta</taxon>
        <taxon>Spermatophyta</taxon>
        <taxon>Magnoliopsida</taxon>
        <taxon>eudicotyledons</taxon>
        <taxon>Gunneridae</taxon>
        <taxon>Pentapetalae</taxon>
        <taxon>asterids</taxon>
        <taxon>Ericales</taxon>
        <taxon>Actinidiaceae</taxon>
        <taxon>Actinidia</taxon>
    </lineage>
</organism>
<dbReference type="PANTHER" id="PTHR33116">
    <property type="entry name" value="REVERSE TRANSCRIPTASE ZINC-BINDING DOMAIN-CONTAINING PROTEIN-RELATED-RELATED"/>
    <property type="match status" value="1"/>
</dbReference>
<gene>
    <name evidence="1" type="ORF">Acr_23g0013080</name>
</gene>
<accession>A0A7J0GQ61</accession>
<comment type="caution">
    <text evidence="1">The sequence shown here is derived from an EMBL/GenBank/DDBJ whole genome shotgun (WGS) entry which is preliminary data.</text>
</comment>